<comment type="caution">
    <text evidence="1">The sequence shown here is derived from an EMBL/GenBank/DDBJ whole genome shotgun (WGS) entry which is preliminary data.</text>
</comment>
<dbReference type="Proteomes" id="UP001151478">
    <property type="component" value="Unassembled WGS sequence"/>
</dbReference>
<organism evidence="1 2">
    <name type="scientific">Polaribacter ponticola</name>
    <dbReference type="NCBI Taxonomy" id="2978475"/>
    <lineage>
        <taxon>Bacteria</taxon>
        <taxon>Pseudomonadati</taxon>
        <taxon>Bacteroidota</taxon>
        <taxon>Flavobacteriia</taxon>
        <taxon>Flavobacteriales</taxon>
        <taxon>Flavobacteriaceae</taxon>
    </lineage>
</organism>
<reference evidence="1" key="1">
    <citation type="submission" date="2023-02" db="EMBL/GenBank/DDBJ databases">
        <title>Polaribacter ponticola sp. nov., isolated from seawater.</title>
        <authorList>
            <person name="Baek J.H."/>
            <person name="Kim J.M."/>
            <person name="Choi D.G."/>
            <person name="Jeon C.O."/>
        </authorList>
    </citation>
    <scope>NUCLEOTIDE SEQUENCE</scope>
    <source>
        <strain evidence="1">MSW5</strain>
    </source>
</reference>
<gene>
    <name evidence="1" type="ORF">N5A56_010620</name>
</gene>
<evidence type="ECO:0000313" key="2">
    <source>
        <dbReference type="Proteomes" id="UP001151478"/>
    </source>
</evidence>
<sequence>MIITRDEYNNALDVIEAYQKQLFQNHSKESTPNNGKTKISDWIEFTRCGVRLKKALEKLEVYNAKEKCYTKIEYIEDVTKTIFLKQKSTGWKSWNEFVHLRGF</sequence>
<name>A0ABT5S9Q6_9FLAO</name>
<evidence type="ECO:0000313" key="1">
    <source>
        <dbReference type="EMBL" id="MDD7914841.1"/>
    </source>
</evidence>
<keyword evidence="2" id="KW-1185">Reference proteome</keyword>
<protein>
    <submittedName>
        <fullName evidence="1">Uncharacterized protein</fullName>
    </submittedName>
</protein>
<dbReference type="EMBL" id="JAOSLC020000003">
    <property type="protein sequence ID" value="MDD7914841.1"/>
    <property type="molecule type" value="Genomic_DNA"/>
</dbReference>
<accession>A0ABT5S9Q6</accession>
<proteinExistence type="predicted"/>
<dbReference type="RefSeq" id="WP_265725435.1">
    <property type="nucleotide sequence ID" value="NZ_JAOSLC020000003.1"/>
</dbReference>